<evidence type="ECO:0000259" key="5">
    <source>
        <dbReference type="SMART" id="SM00912"/>
    </source>
</evidence>
<evidence type="ECO:0000256" key="2">
    <source>
        <dbReference type="ARBA" id="ARBA00022525"/>
    </source>
</evidence>
<protein>
    <submittedName>
        <fullName evidence="6">Filamentous hemagglutinin family protein</fullName>
    </submittedName>
</protein>
<reference evidence="6 7" key="1">
    <citation type="submission" date="2018-10" db="EMBL/GenBank/DDBJ databases">
        <title>Genomic Encyclopedia of Archaeal and Bacterial Type Strains, Phase II (KMG-II): from individual species to whole genera.</title>
        <authorList>
            <person name="Goeker M."/>
        </authorList>
    </citation>
    <scope>NUCLEOTIDE SEQUENCE [LARGE SCALE GENOMIC DNA]</scope>
    <source>
        <strain evidence="6 7">DSM 29317</strain>
    </source>
</reference>
<dbReference type="Gene3D" id="2.160.20.110">
    <property type="match status" value="1"/>
</dbReference>
<sequence length="1231" mass="123784">MTWELMETASVSLRAGDSERTDKILRTAIVSATALLWGTTAMAQSLPTGGSVASGSATISQPSSTQLDITQSSDTAIVNWNGFSVGSGSTVNIHQPRQQSAILNRVTGDTTSQIHGQLNANGQVFLVNPNGIFIGPNGHVNTGGFVASTLAISDDDFLNGRYRFEGNGNSASVENAGTISIVPGGYAALIGGKVSNSGLIRVPLGKVGLGAGEQVTLDVSGDGFLQVAVPSDSDDATMDALVTNSGRIEAEGGLVHLKAASARDAARQVINMSGVIEAKSVGGVSGAVVLGGSGGAVRISGTIDTSTRETIVETSLRPRVRAQEGGTITITGEAIALAGATLSADGAGGGDGGTILVGGDYQGGGTLQTAQTTNVDASSTLTADGGEEGNGGRIIVWSDYSTIFSGFNSARGGEQAGDGGFVEVSGKIELSYRGLTDTRARSGSHGTLLLDPSNIFINSSGALGTVDPATIVANLDLGDVIITTAGTGELIPGSGPPVDLGGPDGQAGDITVEEAVVWASSSNLTLRADNDIDINAAITAPDGGLTIDAVGDVETGSGGAIDVASFTLESGSWDQNGGAIPSFSAGDFSITDGATFLRALGGSGTAASPYQLTDVYGLQGIDSTGLDADSFELVNNIDASVTSGWSGGFDPIDTFSGSLDGNRFAIDGLNIDRGGSTAMFGIIETLGSVSNLSVTDADIDGETAAVLAVFNDGLISGVSVDGSVTAEGAGGGSVAAGLVVTNTGTIEDSFSTARVESIFPIDASSTFLSAAGLVGDNVGTIERSNSSGPVILSSQTGGGVARGAGLVTFNRGIIRDSYSTSDITAVNIDDTVTIGGLVVNNDTDPDFGTVGTIERTFATGDITSNGSASTTFGGLVVFNDPSASVTASFWDSQTTGVSTSDGGTALTTSQLQDTESFYRGASSQGWDFTTVWAPGTGSTNPANYTTSPVLFAIPDDVAVPAGETSSASTTGTVYGGPSLYRFGPASDTLNTSSVFSPLNFASTSPGATTFTLGRSSVTSSGGQVFTIAALPGAAVITNGTIITVPPTPTIEVTPTVDTTITGGGGGGTAVTTVAEAEAALGTVENVSQEFDEEIASCASSGESVSEYLACLAQAMDEYAADLDGIVKGLPPGLDSVGDIIRGASAGIRETGEEASRRLSLATTAEERNAIRREAVQQARRQIRQAQREIRKAITLIRASDPELAIIQNQQVETIVAAVGQAEIGLTRAIGL</sequence>
<dbReference type="PANTHER" id="PTHR12338:SF8">
    <property type="entry name" value="HEME_HEMOPEXIN-BINDING PROTEIN"/>
    <property type="match status" value="1"/>
</dbReference>
<dbReference type="RefSeq" id="WP_010443418.1">
    <property type="nucleotide sequence ID" value="NZ_AEYW01000024.1"/>
</dbReference>
<dbReference type="GO" id="GO:0005576">
    <property type="term" value="C:extracellular region"/>
    <property type="evidence" value="ECO:0007669"/>
    <property type="project" value="UniProtKB-SubCell"/>
</dbReference>
<dbReference type="InterPro" id="IPR012334">
    <property type="entry name" value="Pectin_lyas_fold"/>
</dbReference>
<accession>A0A497Z4U0</accession>
<keyword evidence="4" id="KW-0175">Coiled coil</keyword>
<dbReference type="PANTHER" id="PTHR12338">
    <property type="entry name" value="AUTOTRANSPORTER"/>
    <property type="match status" value="1"/>
</dbReference>
<dbReference type="SMART" id="SM00912">
    <property type="entry name" value="Haemagg_act"/>
    <property type="match status" value="1"/>
</dbReference>
<dbReference type="AlphaFoldDB" id="A0A497Z4U0"/>
<dbReference type="InterPro" id="IPR050909">
    <property type="entry name" value="Bact_Autotransporter_VF"/>
</dbReference>
<evidence type="ECO:0000256" key="4">
    <source>
        <dbReference type="SAM" id="Coils"/>
    </source>
</evidence>
<dbReference type="NCBIfam" id="TIGR01901">
    <property type="entry name" value="adhes_NPXG"/>
    <property type="match status" value="1"/>
</dbReference>
<comment type="subcellular location">
    <subcellularLocation>
        <location evidence="1">Secreted</location>
    </subcellularLocation>
</comment>
<dbReference type="STRING" id="981384.GCA_000192475_00320"/>
<name>A0A497Z4U0_9RHOB</name>
<keyword evidence="2" id="KW-0964">Secreted</keyword>
<organism evidence="6 7">
    <name type="scientific">Ruegeria conchae</name>
    <dbReference type="NCBI Taxonomy" id="981384"/>
    <lineage>
        <taxon>Bacteria</taxon>
        <taxon>Pseudomonadati</taxon>
        <taxon>Pseudomonadota</taxon>
        <taxon>Alphaproteobacteria</taxon>
        <taxon>Rhodobacterales</taxon>
        <taxon>Roseobacteraceae</taxon>
        <taxon>Ruegeria</taxon>
    </lineage>
</organism>
<comment type="caution">
    <text evidence="6">The sequence shown here is derived from an EMBL/GenBank/DDBJ whole genome shotgun (WGS) entry which is preliminary data.</text>
</comment>
<evidence type="ECO:0000313" key="6">
    <source>
        <dbReference type="EMBL" id="RLJ98506.1"/>
    </source>
</evidence>
<dbReference type="EMBL" id="RCCT01000009">
    <property type="protein sequence ID" value="RLJ98506.1"/>
    <property type="molecule type" value="Genomic_DNA"/>
</dbReference>
<proteinExistence type="predicted"/>
<keyword evidence="3" id="KW-0732">Signal</keyword>
<feature type="domain" description="Filamentous haemagglutinin FhaB/tRNA nuclease CdiA-like TPS" evidence="5">
    <location>
        <begin position="43"/>
        <end position="156"/>
    </location>
</feature>
<evidence type="ECO:0000313" key="7">
    <source>
        <dbReference type="Proteomes" id="UP000271700"/>
    </source>
</evidence>
<gene>
    <name evidence="6" type="ORF">CLV75_4206</name>
</gene>
<dbReference type="Pfam" id="PF05860">
    <property type="entry name" value="TPS"/>
    <property type="match status" value="1"/>
</dbReference>
<feature type="coiled-coil region" evidence="4">
    <location>
        <begin position="1168"/>
        <end position="1195"/>
    </location>
</feature>
<dbReference type="InterPro" id="IPR008638">
    <property type="entry name" value="FhaB/CdiA-like_TPS"/>
</dbReference>
<keyword evidence="7" id="KW-1185">Reference proteome</keyword>
<dbReference type="Proteomes" id="UP000271700">
    <property type="component" value="Unassembled WGS sequence"/>
</dbReference>
<dbReference type="Gene3D" id="2.160.20.10">
    <property type="entry name" value="Single-stranded right-handed beta-helix, Pectin lyase-like"/>
    <property type="match status" value="1"/>
</dbReference>
<evidence type="ECO:0000256" key="3">
    <source>
        <dbReference type="ARBA" id="ARBA00022729"/>
    </source>
</evidence>
<evidence type="ECO:0000256" key="1">
    <source>
        <dbReference type="ARBA" id="ARBA00004613"/>
    </source>
</evidence>
<dbReference type="SUPFAM" id="SSF51126">
    <property type="entry name" value="Pectin lyase-like"/>
    <property type="match status" value="1"/>
</dbReference>
<dbReference type="InterPro" id="IPR011050">
    <property type="entry name" value="Pectin_lyase_fold/virulence"/>
</dbReference>